<sequence length="1492" mass="171966">MLQIVPASNPNALNDLDNIFSDEDSQNTQKKKDTVKSLGDITNEITAICKLLQEVNLKYEFHEINFIPADEETPELRKFMKEFEKSHDPKLFTTLDRSKFSQNIQLQISLLQSTIDTNITFTEVPEKIDTRISSLLHWKISAQLSKGEKCYHQLHALINYCKTPEPAPISVFFLEYNISCLIYQFCQSLVSLFSESPFLSPVIENLSVFSNDPKSILSLATETEDAPKSSNNSAKNIIDDDDFDDLKPMIHASAPPLIKVNAISFENPLDTVSDHNLSTVKIPEGPSPVTYRFFRNKPKSTPEEFSKWLRKHHSPPKKIFNYSSNSFDKSVSIEKYAASNVIQKSVSNSKNNSQKTKETDELIDSLLTMVFDVDIRSLIPSHFETRYFSTVLPIFHQINCTTNKFFLNDNEFKDIIENEYQAHIGCTTKDQKKIESSMFFFQKVITSDLNQLRISPLTERRQFPSTDTDIDESIIFLMKLIDYSIIAAGYSPISLLPCALPPQSSKFTKEYLAQSLYYIYTRKTYPPYISFRAAFAIGILISEKDPSLACNFIYEAIFLLLHFYPVLNYATFVQSAFFEMGCLFNLTSRYYFCCMSIDNAIILCQNNHSLAGKAASMALKNLDAVRAVYYYLSAIKLFIASHQKEEFLYTARLVVTIYVEHDLINEAIQLTSYILKVHDKLDSINSVNTAAILCRLYCSKCNFEDALSIANSIDSNNPAISRIASKLKSQIFISQNRFNDFYEIIKPNLTLPNNVLPALMVTKETLLPSIKSLSKAYISKEDFVSALFWSEIGCHISSHISANKETPNFFLLRGYILYFIYYKMFTRTVHFLNSILDSVALVFGKFINENAITKTEILREALSSLTISINLYERSGNVAKLLYAKSIYLQLICSHILLYRKAQSSTMFGPLFPISKDDMPLYVKKPVFYTSCKVAEVTQKTRDIDEIEIKSSDQFTQTVRSLQGIADSYYDPFYISFIESISSVLFYLQNDDESASITFDLALENIRKFFFKGTRFIVSNCKIWMTFRFVYFIRFLLSYLMEFPSDFIRDRLFLFDMMNDISLLLNYQKNTTLAQVDSKNEANIDFTASLCNTLDDSIWPKFSEIPISNERMKVSISQKMFSLYEQIYKNESALSDDQISSANKKLITKIIGLKKKQVVPEFSIPDHSVYVFLGNGEIVSFIPSLLEKKYIPTGILRKPSFVEGVINMIDWNLEIIPFTNDFMKSCLLIGKALFGKFDFFKQFSIREKKGIHFKKTDEFKPPDSALVVISDHLVQFLPYEFFFPTISLIRRFSSRERENHTYLFRPIIFRNENKQEFLQYRRKKIIEFFTFELPTPANVIGNEGNLVVPFPLFNPNKISSRYLLLYSFFDIVPLYPSNLPNLHKVKNPLFILTFSDLVLMPDFLFQLIDNNLKACFVFIPASHISVALFEIKKIYDNFMIQNSENNKTENGQPNLQNLKFTEKFTYMTTLQMTLMRKLRIPIAIISPNRNIL</sequence>
<organism evidence="1 2">
    <name type="scientific">Tritrichomonas musculus</name>
    <dbReference type="NCBI Taxonomy" id="1915356"/>
    <lineage>
        <taxon>Eukaryota</taxon>
        <taxon>Metamonada</taxon>
        <taxon>Parabasalia</taxon>
        <taxon>Tritrichomonadida</taxon>
        <taxon>Tritrichomonadidae</taxon>
        <taxon>Tritrichomonas</taxon>
    </lineage>
</organism>
<keyword evidence="2" id="KW-1185">Reference proteome</keyword>
<gene>
    <name evidence="1" type="ORF">M9Y10_043191</name>
</gene>
<evidence type="ECO:0008006" key="3">
    <source>
        <dbReference type="Google" id="ProtNLM"/>
    </source>
</evidence>
<evidence type="ECO:0000313" key="1">
    <source>
        <dbReference type="EMBL" id="KAK8884086.1"/>
    </source>
</evidence>
<dbReference type="Proteomes" id="UP001470230">
    <property type="component" value="Unassembled WGS sequence"/>
</dbReference>
<reference evidence="1 2" key="1">
    <citation type="submission" date="2024-04" db="EMBL/GenBank/DDBJ databases">
        <title>Tritrichomonas musculus Genome.</title>
        <authorList>
            <person name="Alves-Ferreira E."/>
            <person name="Grigg M."/>
            <person name="Lorenzi H."/>
            <person name="Galac M."/>
        </authorList>
    </citation>
    <scope>NUCLEOTIDE SEQUENCE [LARGE SCALE GENOMIC DNA]</scope>
    <source>
        <strain evidence="1 2">EAF2021</strain>
    </source>
</reference>
<dbReference type="EMBL" id="JAPFFF010000008">
    <property type="protein sequence ID" value="KAK8884086.1"/>
    <property type="molecule type" value="Genomic_DNA"/>
</dbReference>
<comment type="caution">
    <text evidence="1">The sequence shown here is derived from an EMBL/GenBank/DDBJ whole genome shotgun (WGS) entry which is preliminary data.</text>
</comment>
<proteinExistence type="predicted"/>
<evidence type="ECO:0000313" key="2">
    <source>
        <dbReference type="Proteomes" id="UP001470230"/>
    </source>
</evidence>
<protein>
    <recommendedName>
        <fullName evidence="3">Clu domain-containing protein</fullName>
    </recommendedName>
</protein>
<accession>A0ABR2JZB9</accession>
<name>A0ABR2JZB9_9EUKA</name>